<feature type="domain" description="Protein kinase" evidence="3">
    <location>
        <begin position="188"/>
        <end position="448"/>
    </location>
</feature>
<dbReference type="Pfam" id="PF07714">
    <property type="entry name" value="PK_Tyr_Ser-Thr"/>
    <property type="match status" value="1"/>
</dbReference>
<keyword evidence="5" id="KW-1185">Reference proteome</keyword>
<sequence length="997" mass="111802">MSALSSSSALRHPRSPLDDVPLLLAPSRQKTNALTSPKSSVVVEEPTPSSVSTDAPKRPPKERFHMLPAANTLEVMSPDVQNANAVVMRHDDSFFELPVDIPDANGNRQRKPSVCSATQSVTSTKSTRSMLETIASWSKVGITAGGCFGPMLMRLMGSEPHPGALSDSGESYIDEHSSLRIPYNQLEFALTDWIGSGTEGAVFLGRYQGRDVAIKRMNAEVNLAGVKRLKELNDPNIVQYIGVAQEGPMQEQYLVMEYCSNGQLFNVLGKRDVTKNLFLQWTMQIASGMDKFHSAFKLIHRDLKTLNILVDAYDNVKICDCEGHKESDKKSQMMSLRGTTGWMAPEYIRGEHCTEKVDVWSFGVVFWEVMTQQRPYYGIESQAVMFKVGRGVGGLSQRDDFFPFSELQLHIPSTSPQAASLIMKQCWSQTPMHRPSFKYIISQLHNLSEELRTVSDDMWRMRKEAWRKEIERQRVGSFDQDEGKLMQAYKAEEVDDMIKQRQRELQHSQDLRKTYEEKLKRVDVLYDKLMRAKMEMEVEREQQRAGRYRMERNMQVSSRGSTVASELAGRSARIFVPRDSFESSDDEDLHTPSHSRDSPYRNPNMHVSNLPKSNSYRISRESSVRSFGSERCRRSSSSIKVSPSMVATYSTPLHRGSPIRVSGISTDSGVPSERDFGSSYALEVERSSVSVQTDAPIYRNTEGRYSDTKIAVQSRRKPRKASVTGTPTFMRNSPSRPVRRQDSAKRLTYPNPQIASVGISLEDVKIDLELPQPPSGKGHRRSSSMFESRCGGLWTTEATSPPRTVEAAPMPMEHHFRNVYPPTLDLTLSVVSSQDNENEPQDEVENHCSDASAENSSEDEKQLECVSARATNGRVGHREVPSTGVRCRELFESSLDSSVAGAAFGKRHSLHSDQSGESDRCSHSISSSVISWGALERSLEKGIAHSDGLSDRELTIRNSFRSRCRRNPQEGGLPRVEDEHSVSSDADEPVEEGESYC</sequence>
<gene>
    <name evidence="4" type="ORF">QR680_008745</name>
</gene>
<feature type="coiled-coil region" evidence="1">
    <location>
        <begin position="498"/>
        <end position="551"/>
    </location>
</feature>
<dbReference type="GO" id="GO:0004674">
    <property type="term" value="F:protein serine/threonine kinase activity"/>
    <property type="evidence" value="ECO:0007669"/>
    <property type="project" value="TreeGrafter"/>
</dbReference>
<evidence type="ECO:0000313" key="4">
    <source>
        <dbReference type="EMBL" id="KAK0424601.1"/>
    </source>
</evidence>
<dbReference type="InterPro" id="IPR051681">
    <property type="entry name" value="Ser/Thr_Kinases-Pseudokinases"/>
</dbReference>
<dbReference type="InterPro" id="IPR008271">
    <property type="entry name" value="Ser/Thr_kinase_AS"/>
</dbReference>
<feature type="compositionally biased region" description="Acidic residues" evidence="2">
    <location>
        <begin position="985"/>
        <end position="997"/>
    </location>
</feature>
<dbReference type="GO" id="GO:0005737">
    <property type="term" value="C:cytoplasm"/>
    <property type="evidence" value="ECO:0007669"/>
    <property type="project" value="TreeGrafter"/>
</dbReference>
<evidence type="ECO:0000256" key="2">
    <source>
        <dbReference type="SAM" id="MobiDB-lite"/>
    </source>
</evidence>
<keyword evidence="1" id="KW-0175">Coiled coil</keyword>
<feature type="region of interest" description="Disordered" evidence="2">
    <location>
        <begin position="960"/>
        <end position="997"/>
    </location>
</feature>
<dbReference type="PROSITE" id="PS00108">
    <property type="entry name" value="PROTEIN_KINASE_ST"/>
    <property type="match status" value="1"/>
</dbReference>
<feature type="compositionally biased region" description="Basic and acidic residues" evidence="2">
    <location>
        <begin position="618"/>
        <end position="629"/>
    </location>
</feature>
<feature type="compositionally biased region" description="Low complexity" evidence="2">
    <location>
        <begin position="35"/>
        <end position="53"/>
    </location>
</feature>
<feature type="region of interest" description="Disordered" evidence="2">
    <location>
        <begin position="710"/>
        <end position="743"/>
    </location>
</feature>
<evidence type="ECO:0000259" key="3">
    <source>
        <dbReference type="PROSITE" id="PS50011"/>
    </source>
</evidence>
<name>A0AA39IJ95_9BILA</name>
<dbReference type="PROSITE" id="PS50011">
    <property type="entry name" value="PROTEIN_KINASE_DOM"/>
    <property type="match status" value="1"/>
</dbReference>
<protein>
    <recommendedName>
        <fullName evidence="3">Protein kinase domain-containing protein</fullName>
    </recommendedName>
</protein>
<accession>A0AA39IJ95</accession>
<dbReference type="InterPro" id="IPR001245">
    <property type="entry name" value="Ser-Thr/Tyr_kinase_cat_dom"/>
</dbReference>
<reference evidence="4" key="1">
    <citation type="submission" date="2023-06" db="EMBL/GenBank/DDBJ databases">
        <title>Genomic analysis of the entomopathogenic nematode Steinernema hermaphroditum.</title>
        <authorList>
            <person name="Schwarz E.M."/>
            <person name="Heppert J.K."/>
            <person name="Baniya A."/>
            <person name="Schwartz H.T."/>
            <person name="Tan C.-H."/>
            <person name="Antoshechkin I."/>
            <person name="Sternberg P.W."/>
            <person name="Goodrich-Blair H."/>
            <person name="Dillman A.R."/>
        </authorList>
    </citation>
    <scope>NUCLEOTIDE SEQUENCE</scope>
    <source>
        <strain evidence="4">PS9179</strain>
        <tissue evidence="4">Whole animal</tissue>
    </source>
</reference>
<feature type="compositionally biased region" description="Polar residues" evidence="2">
    <location>
        <begin position="605"/>
        <end position="617"/>
    </location>
</feature>
<evidence type="ECO:0000313" key="5">
    <source>
        <dbReference type="Proteomes" id="UP001175271"/>
    </source>
</evidence>
<dbReference type="PANTHER" id="PTHR44329">
    <property type="entry name" value="SERINE/THREONINE-PROTEIN KINASE TNNI3K-RELATED"/>
    <property type="match status" value="1"/>
</dbReference>
<dbReference type="PANTHER" id="PTHR44329:SF304">
    <property type="entry name" value="MITOGEN-ACTIVATED PROTEIN KINASE KINASE KINASE 13-LIKE ISOFORM X1"/>
    <property type="match status" value="1"/>
</dbReference>
<dbReference type="SUPFAM" id="SSF56112">
    <property type="entry name" value="Protein kinase-like (PK-like)"/>
    <property type="match status" value="1"/>
</dbReference>
<feature type="region of interest" description="Disordered" evidence="2">
    <location>
        <begin position="1"/>
        <end position="61"/>
    </location>
</feature>
<dbReference type="Gene3D" id="1.10.510.10">
    <property type="entry name" value="Transferase(Phosphotransferase) domain 1"/>
    <property type="match status" value="1"/>
</dbReference>
<dbReference type="EMBL" id="JAUCMV010000001">
    <property type="protein sequence ID" value="KAK0424601.1"/>
    <property type="molecule type" value="Genomic_DNA"/>
</dbReference>
<feature type="region of interest" description="Disordered" evidence="2">
    <location>
        <begin position="578"/>
        <end position="629"/>
    </location>
</feature>
<dbReference type="Proteomes" id="UP001175271">
    <property type="component" value="Unassembled WGS sequence"/>
</dbReference>
<comment type="caution">
    <text evidence="4">The sequence shown here is derived from an EMBL/GenBank/DDBJ whole genome shotgun (WGS) entry which is preliminary data.</text>
</comment>
<feature type="compositionally biased region" description="Polar residues" evidence="2">
    <location>
        <begin position="723"/>
        <end position="735"/>
    </location>
</feature>
<feature type="compositionally biased region" description="Basic and acidic residues" evidence="2">
    <location>
        <begin position="589"/>
        <end position="599"/>
    </location>
</feature>
<feature type="region of interest" description="Disordered" evidence="2">
    <location>
        <begin position="833"/>
        <end position="863"/>
    </location>
</feature>
<dbReference type="InterPro" id="IPR000719">
    <property type="entry name" value="Prot_kinase_dom"/>
</dbReference>
<evidence type="ECO:0000256" key="1">
    <source>
        <dbReference type="SAM" id="Coils"/>
    </source>
</evidence>
<dbReference type="GO" id="GO:0005524">
    <property type="term" value="F:ATP binding"/>
    <property type="evidence" value="ECO:0007669"/>
    <property type="project" value="InterPro"/>
</dbReference>
<dbReference type="AlphaFoldDB" id="A0AA39IJ95"/>
<dbReference type="GO" id="GO:0006950">
    <property type="term" value="P:response to stress"/>
    <property type="evidence" value="ECO:0007669"/>
    <property type="project" value="UniProtKB-ARBA"/>
</dbReference>
<dbReference type="SMART" id="SM00220">
    <property type="entry name" value="S_TKc"/>
    <property type="match status" value="1"/>
</dbReference>
<organism evidence="4 5">
    <name type="scientific">Steinernema hermaphroditum</name>
    <dbReference type="NCBI Taxonomy" id="289476"/>
    <lineage>
        <taxon>Eukaryota</taxon>
        <taxon>Metazoa</taxon>
        <taxon>Ecdysozoa</taxon>
        <taxon>Nematoda</taxon>
        <taxon>Chromadorea</taxon>
        <taxon>Rhabditida</taxon>
        <taxon>Tylenchina</taxon>
        <taxon>Panagrolaimomorpha</taxon>
        <taxon>Strongyloidoidea</taxon>
        <taxon>Steinernematidae</taxon>
        <taxon>Steinernema</taxon>
    </lineage>
</organism>
<dbReference type="Gene3D" id="3.30.200.20">
    <property type="entry name" value="Phosphorylase Kinase, domain 1"/>
    <property type="match status" value="1"/>
</dbReference>
<dbReference type="InterPro" id="IPR011009">
    <property type="entry name" value="Kinase-like_dom_sf"/>
</dbReference>
<proteinExistence type="predicted"/>